<sequence>MQWNIHQQITIGQLRVDAVSNSSVLQIGSAGSIQSLSQLYNTGGYTGPAPQLTPTQTAAQAEAAGLAPTSLVSLPNPS</sequence>
<comment type="caution">
    <text evidence="1">The sequence shown here is derived from an EMBL/GenBank/DDBJ whole genome shotgun (WGS) entry which is preliminary data.</text>
</comment>
<organism evidence="1 2">
    <name type="scientific">Cohnella nanjingensis</name>
    <dbReference type="NCBI Taxonomy" id="1387779"/>
    <lineage>
        <taxon>Bacteria</taxon>
        <taxon>Bacillati</taxon>
        <taxon>Bacillota</taxon>
        <taxon>Bacilli</taxon>
        <taxon>Bacillales</taxon>
        <taxon>Paenibacillaceae</taxon>
        <taxon>Cohnella</taxon>
    </lineage>
</organism>
<gene>
    <name evidence="1" type="ORF">H7C19_22240</name>
</gene>
<protein>
    <submittedName>
        <fullName evidence="1">Spore gernimation protein</fullName>
    </submittedName>
</protein>
<keyword evidence="2" id="KW-1185">Reference proteome</keyword>
<dbReference type="AlphaFoldDB" id="A0A7X0VHE6"/>
<accession>A0A7X0VHE6</accession>
<dbReference type="Proteomes" id="UP000547209">
    <property type="component" value="Unassembled WGS sequence"/>
</dbReference>
<dbReference type="Pfam" id="PF10803">
    <property type="entry name" value="GerPB"/>
    <property type="match status" value="1"/>
</dbReference>
<evidence type="ECO:0000313" key="2">
    <source>
        <dbReference type="Proteomes" id="UP000547209"/>
    </source>
</evidence>
<dbReference type="RefSeq" id="WP_185671280.1">
    <property type="nucleotide sequence ID" value="NZ_JACJVP010000038.1"/>
</dbReference>
<evidence type="ECO:0000313" key="1">
    <source>
        <dbReference type="EMBL" id="MBB6673403.1"/>
    </source>
</evidence>
<dbReference type="EMBL" id="JACJVP010000038">
    <property type="protein sequence ID" value="MBB6673403.1"/>
    <property type="molecule type" value="Genomic_DNA"/>
</dbReference>
<name>A0A7X0VHE6_9BACL</name>
<dbReference type="InterPro" id="IPR024255">
    <property type="entry name" value="GerPB"/>
</dbReference>
<proteinExistence type="predicted"/>
<reference evidence="1 2" key="1">
    <citation type="submission" date="2020-08" db="EMBL/GenBank/DDBJ databases">
        <title>Cohnella phylogeny.</title>
        <authorList>
            <person name="Dunlap C."/>
        </authorList>
    </citation>
    <scope>NUCLEOTIDE SEQUENCE [LARGE SCALE GENOMIC DNA]</scope>
    <source>
        <strain evidence="1 2">DSM 28246</strain>
    </source>
</reference>